<organism evidence="2 3">
    <name type="scientific">Nocardioides zeae</name>
    <dbReference type="NCBI Taxonomy" id="1457234"/>
    <lineage>
        <taxon>Bacteria</taxon>
        <taxon>Bacillati</taxon>
        <taxon>Actinomycetota</taxon>
        <taxon>Actinomycetes</taxon>
        <taxon>Propionibacteriales</taxon>
        <taxon>Nocardioidaceae</taxon>
        <taxon>Nocardioides</taxon>
    </lineage>
</organism>
<feature type="transmembrane region" description="Helical" evidence="1">
    <location>
        <begin position="120"/>
        <end position="142"/>
    </location>
</feature>
<evidence type="ECO:0000256" key="1">
    <source>
        <dbReference type="SAM" id="Phobius"/>
    </source>
</evidence>
<feature type="transmembrane region" description="Helical" evidence="1">
    <location>
        <begin position="237"/>
        <end position="262"/>
    </location>
</feature>
<feature type="transmembrane region" description="Helical" evidence="1">
    <location>
        <begin position="310"/>
        <end position="329"/>
    </location>
</feature>
<dbReference type="AlphaFoldDB" id="A0A6P0HHR6"/>
<feature type="transmembrane region" description="Helical" evidence="1">
    <location>
        <begin position="208"/>
        <end position="230"/>
    </location>
</feature>
<protein>
    <submittedName>
        <fullName evidence="2">ABC transporter permease subunit</fullName>
    </submittedName>
</protein>
<dbReference type="Proteomes" id="UP000468687">
    <property type="component" value="Unassembled WGS sequence"/>
</dbReference>
<evidence type="ECO:0000313" key="3">
    <source>
        <dbReference type="Proteomes" id="UP000468687"/>
    </source>
</evidence>
<sequence>MRLLGVELTRLRMRRAVLVLVLVGLVVPVLIAASQLWNTRPVSDGDRAWAEQQAERDYQDALELVDECVEAPESYGYGGEAGSDEARELCTAGLADREWYTADNYLYRSALDVETTRTDAAVAVAVVLLLVVVLLGTTFVGADWASGSMSVQLLVDPRRTRVWVAKALAGGIVAAGLATVALALFWTMVAVTAASRGIETPSETWGRVVVSSVWTVVLLVAATVAAHALTMLLRSTVVTLGIVFAVSVGSTILLAVFGASAIRWTLPTNAVAVVAGEVEYYVDDCYSDGSTGLVEDAGDACLRTLDRPEAVLYVAVLVVLVVALSIASFRRRDVP</sequence>
<evidence type="ECO:0000313" key="2">
    <source>
        <dbReference type="EMBL" id="NEN77175.1"/>
    </source>
</evidence>
<gene>
    <name evidence="2" type="ORF">G3T38_02665</name>
</gene>
<proteinExistence type="predicted"/>
<feature type="transmembrane region" description="Helical" evidence="1">
    <location>
        <begin position="163"/>
        <end position="188"/>
    </location>
</feature>
<name>A0A6P0HHR6_9ACTN</name>
<comment type="caution">
    <text evidence="2">The sequence shown here is derived from an EMBL/GenBank/DDBJ whole genome shotgun (WGS) entry which is preliminary data.</text>
</comment>
<dbReference type="Pfam" id="PF12679">
    <property type="entry name" value="ABC2_membrane_2"/>
    <property type="match status" value="1"/>
</dbReference>
<dbReference type="EMBL" id="JAAGXA010000001">
    <property type="protein sequence ID" value="NEN77175.1"/>
    <property type="molecule type" value="Genomic_DNA"/>
</dbReference>
<dbReference type="GO" id="GO:0005886">
    <property type="term" value="C:plasma membrane"/>
    <property type="evidence" value="ECO:0007669"/>
    <property type="project" value="UniProtKB-SubCell"/>
</dbReference>
<dbReference type="RefSeq" id="WP_163770495.1">
    <property type="nucleotide sequence ID" value="NZ_JAAGXA010000001.1"/>
</dbReference>
<keyword evidence="3" id="KW-1185">Reference proteome</keyword>
<accession>A0A6P0HHR6</accession>
<keyword evidence="1" id="KW-1133">Transmembrane helix</keyword>
<keyword evidence="1" id="KW-0812">Transmembrane</keyword>
<reference evidence="2 3" key="1">
    <citation type="journal article" date="2014" name="Int. J. Syst. Evol. Microbiol.">
        <title>Nocardioides zeae sp. nov., isolated from the stem of Zea mays.</title>
        <authorList>
            <person name="Glaeser S.P."/>
            <person name="McInroy J.A."/>
            <person name="Busse H.J."/>
            <person name="Kampfer P."/>
        </authorList>
    </citation>
    <scope>NUCLEOTIDE SEQUENCE [LARGE SCALE GENOMIC DNA]</scope>
    <source>
        <strain evidence="2 3">JCM 30728</strain>
    </source>
</reference>
<keyword evidence="1" id="KW-0472">Membrane</keyword>
<dbReference type="GO" id="GO:0140359">
    <property type="term" value="F:ABC-type transporter activity"/>
    <property type="evidence" value="ECO:0007669"/>
    <property type="project" value="InterPro"/>
</dbReference>